<dbReference type="FunFam" id="3.40.50.2000:FF:000060">
    <property type="entry name" value="Glycosyltransferase"/>
    <property type="match status" value="1"/>
</dbReference>
<keyword evidence="3 4" id="KW-0808">Transferase</keyword>
<reference evidence="7" key="1">
    <citation type="journal article" date="2018" name="Plant Cell Physiol.">
        <title>Identification and Characterization of Novel Nemophila menziesii Flavone Glucosyltransferases that Catalyze Biosynthesis of Flavone 7,4'-O-Diglucoside, a Key Component of Blue Metalloanthocyanins.</title>
        <authorList>
            <person name="Okitsu N."/>
            <person name="Matsui K."/>
            <person name="Horikawa M."/>
            <person name="Sugahara K."/>
            <person name="Tanaka Y."/>
        </authorList>
    </citation>
    <scope>NUCLEOTIDE SEQUENCE</scope>
    <source>
        <tissue evidence="7">Petal</tissue>
    </source>
</reference>
<keyword evidence="2 4" id="KW-0328">Glycosyltransferase</keyword>
<dbReference type="GO" id="GO:0050404">
    <property type="term" value="F:zeatin O-beta-D-xylosyltransferase activity"/>
    <property type="evidence" value="ECO:0007669"/>
    <property type="project" value="UniProtKB-ARBA"/>
</dbReference>
<gene>
    <name evidence="7" type="primary">NmGT2</name>
</gene>
<dbReference type="EC" id="2.4.1.-" evidence="5"/>
<feature type="domain" description="Glycosyltransferase N-terminal" evidence="6">
    <location>
        <begin position="18"/>
        <end position="251"/>
    </location>
</feature>
<dbReference type="Pfam" id="PF26168">
    <property type="entry name" value="Glyco_transf_N"/>
    <property type="match status" value="1"/>
</dbReference>
<comment type="similarity">
    <text evidence="1 4">Belongs to the UDP-glycosyltransferase family.</text>
</comment>
<evidence type="ECO:0000313" key="7">
    <source>
        <dbReference type="EMBL" id="BBC62103.1"/>
    </source>
</evidence>
<dbReference type="GO" id="GO:0009690">
    <property type="term" value="P:cytokinin metabolic process"/>
    <property type="evidence" value="ECO:0007669"/>
    <property type="project" value="UniProtKB-ARBA"/>
</dbReference>
<dbReference type="PROSITE" id="PS00375">
    <property type="entry name" value="UDPGT"/>
    <property type="match status" value="1"/>
</dbReference>
<dbReference type="InterPro" id="IPR035595">
    <property type="entry name" value="UDP_glycos_trans_CS"/>
</dbReference>
<evidence type="ECO:0000256" key="5">
    <source>
        <dbReference type="RuleBase" id="RU362057"/>
    </source>
</evidence>
<dbReference type="InterPro" id="IPR002213">
    <property type="entry name" value="UDP_glucos_trans"/>
</dbReference>
<dbReference type="Gene3D" id="3.40.50.2000">
    <property type="entry name" value="Glycogen Phosphorylase B"/>
    <property type="match status" value="2"/>
</dbReference>
<protein>
    <recommendedName>
        <fullName evidence="5">Glycosyltransferase</fullName>
        <ecNumber evidence="5">2.4.1.-</ecNumber>
    </recommendedName>
</protein>
<dbReference type="Pfam" id="PF00201">
    <property type="entry name" value="UDPGT"/>
    <property type="match status" value="1"/>
</dbReference>
<evidence type="ECO:0000256" key="4">
    <source>
        <dbReference type="RuleBase" id="RU003718"/>
    </source>
</evidence>
<evidence type="ECO:0000256" key="2">
    <source>
        <dbReference type="ARBA" id="ARBA00022676"/>
    </source>
</evidence>
<dbReference type="GO" id="GO:0016138">
    <property type="term" value="P:glycoside biosynthetic process"/>
    <property type="evidence" value="ECO:0007669"/>
    <property type="project" value="UniProtKB-ARBA"/>
</dbReference>
<sequence>MANIKDHENMKPESFGKEETAVIVVPFPAQGHLNQLLQLSCLISSYGLPVHYVGSETHNRQAKTRSNGLDPVELAKVYFHDLPTPDFHSPSPDPNSLNKFPAQLQPSWDATIFLREPVRDILLDLSSKSKRIVIIHDPLTAAVVQDAALIPNAETYTFNCYSAFTLFFTRWEFMGKPPLVDAEPPKGLPSVLECMNEDHFKFIASIVGYLNHQVGELHNTSRVLERIYLDLLGKEENDGKGKNIAIGPLLPVQKLSLDSQHKCLQWLDKQEPNSVIYVSFGSTTSMSDEEVKELAMGLEESKQKFIWVLRDADKGDIFDKEVRKIPLPEKFEERISEFGIIIRDWAPQPEILAHSSTGGFMSHCGWNSCIESISCGVPIATWPMHSDQPLNAFLITEILKTGLTVREWARREELLNASSIANTLKRLMASQEGEEIRKRAEELGDAVRKSTDEGGVSRLEMDSFIAHITR</sequence>
<evidence type="ECO:0000256" key="3">
    <source>
        <dbReference type="ARBA" id="ARBA00022679"/>
    </source>
</evidence>
<dbReference type="EMBL" id="LC368261">
    <property type="protein sequence ID" value="BBC62103.1"/>
    <property type="molecule type" value="mRNA"/>
</dbReference>
<dbReference type="PANTHER" id="PTHR48044:SF48">
    <property type="entry name" value="GLYCOSYLTRANSFERASE"/>
    <property type="match status" value="1"/>
</dbReference>
<proteinExistence type="evidence at transcript level"/>
<dbReference type="AlphaFoldDB" id="A0A387II10"/>
<dbReference type="CDD" id="cd03784">
    <property type="entry name" value="GT1_Gtf-like"/>
    <property type="match status" value="1"/>
</dbReference>
<accession>A0A387II10</accession>
<organism evidence="7">
    <name type="scientific">Nemophila menziesii</name>
    <name type="common">Baby blue eyes</name>
    <dbReference type="NCBI Taxonomy" id="79376"/>
    <lineage>
        <taxon>Eukaryota</taxon>
        <taxon>Viridiplantae</taxon>
        <taxon>Streptophyta</taxon>
        <taxon>Embryophyta</taxon>
        <taxon>Tracheophyta</taxon>
        <taxon>Spermatophyta</taxon>
        <taxon>Magnoliopsida</taxon>
        <taxon>eudicotyledons</taxon>
        <taxon>Gunneridae</taxon>
        <taxon>Pentapetalae</taxon>
        <taxon>asterids</taxon>
        <taxon>lamiids</taxon>
        <taxon>Boraginales</taxon>
        <taxon>Hydrophyllaceae</taxon>
        <taxon>Nemophila</taxon>
    </lineage>
</organism>
<dbReference type="PANTHER" id="PTHR48044">
    <property type="entry name" value="GLYCOSYLTRANSFERASE"/>
    <property type="match status" value="1"/>
</dbReference>
<evidence type="ECO:0000256" key="1">
    <source>
        <dbReference type="ARBA" id="ARBA00009995"/>
    </source>
</evidence>
<dbReference type="SUPFAM" id="SSF53756">
    <property type="entry name" value="UDP-Glycosyltransferase/glycogen phosphorylase"/>
    <property type="match status" value="1"/>
</dbReference>
<evidence type="ECO:0000259" key="6">
    <source>
        <dbReference type="Pfam" id="PF26168"/>
    </source>
</evidence>
<dbReference type="FunFam" id="3.40.50.2000:FF:000238">
    <property type="entry name" value="Glycosyltransferase"/>
    <property type="match status" value="1"/>
</dbReference>
<name>A0A387II10_NEMME</name>
<dbReference type="InterPro" id="IPR058980">
    <property type="entry name" value="Glyco_transf_N"/>
</dbReference>